<protein>
    <submittedName>
        <fullName evidence="1">Uncharacterized protein</fullName>
    </submittedName>
</protein>
<name>A0ACC0TXY1_9AGAM</name>
<comment type="caution">
    <text evidence="1">The sequence shown here is derived from an EMBL/GenBank/DDBJ whole genome shotgun (WGS) entry which is preliminary data.</text>
</comment>
<organism evidence="1 2">
    <name type="scientific">Russula earlei</name>
    <dbReference type="NCBI Taxonomy" id="71964"/>
    <lineage>
        <taxon>Eukaryota</taxon>
        <taxon>Fungi</taxon>
        <taxon>Dikarya</taxon>
        <taxon>Basidiomycota</taxon>
        <taxon>Agaricomycotina</taxon>
        <taxon>Agaricomycetes</taxon>
        <taxon>Russulales</taxon>
        <taxon>Russulaceae</taxon>
        <taxon>Russula</taxon>
    </lineage>
</organism>
<dbReference type="EMBL" id="JAGFNK010000333">
    <property type="protein sequence ID" value="KAI9452524.1"/>
    <property type="molecule type" value="Genomic_DNA"/>
</dbReference>
<dbReference type="Proteomes" id="UP001207468">
    <property type="component" value="Unassembled WGS sequence"/>
</dbReference>
<accession>A0ACC0TXY1</accession>
<sequence length="202" mass="22033">MLVDRGAHPTAGTEWTTHVRVIRAHGCAAGPSRSRSCRGHCSGSTPPPTAPAHSAVLVAIHTPPPPCFLLHRSSCCPTSTLDWRVPAGGGRGHTQRNATDRTIIVRGLPVVTSLFARLWGRRGVGGRGGGGGAGAFQRRTARGSRARWLAGRRVVIHIRRRHRVLRLLPQSDVVQRRRVPHVAIRVFFVFFIGRRTSKKTPV</sequence>
<feature type="non-terminal residue" evidence="1">
    <location>
        <position position="202"/>
    </location>
</feature>
<proteinExistence type="predicted"/>
<keyword evidence="2" id="KW-1185">Reference proteome</keyword>
<reference evidence="1" key="1">
    <citation type="submission" date="2021-03" db="EMBL/GenBank/DDBJ databases">
        <title>Evolutionary priming and transition to the ectomycorrhizal habit in an iconic lineage of mushroom-forming fungi: is preadaptation a requirement?</title>
        <authorList>
            <consortium name="DOE Joint Genome Institute"/>
            <person name="Looney B.P."/>
            <person name="Miyauchi S."/>
            <person name="Morin E."/>
            <person name="Drula E."/>
            <person name="Courty P.E."/>
            <person name="Chicoki N."/>
            <person name="Fauchery L."/>
            <person name="Kohler A."/>
            <person name="Kuo A."/>
            <person name="LaButti K."/>
            <person name="Pangilinan J."/>
            <person name="Lipzen A."/>
            <person name="Riley R."/>
            <person name="Andreopoulos W."/>
            <person name="He G."/>
            <person name="Johnson J."/>
            <person name="Barry K.W."/>
            <person name="Grigoriev I.V."/>
            <person name="Nagy L."/>
            <person name="Hibbett D."/>
            <person name="Henrissat B."/>
            <person name="Matheny P.B."/>
            <person name="Labbe J."/>
            <person name="Martin A.F."/>
        </authorList>
    </citation>
    <scope>NUCLEOTIDE SEQUENCE</scope>
    <source>
        <strain evidence="1">BPL698</strain>
    </source>
</reference>
<evidence type="ECO:0000313" key="1">
    <source>
        <dbReference type="EMBL" id="KAI9452524.1"/>
    </source>
</evidence>
<evidence type="ECO:0000313" key="2">
    <source>
        <dbReference type="Proteomes" id="UP001207468"/>
    </source>
</evidence>
<gene>
    <name evidence="1" type="ORF">F5148DRAFT_1235734</name>
</gene>